<feature type="compositionally biased region" description="Polar residues" evidence="1">
    <location>
        <begin position="29"/>
        <end position="53"/>
    </location>
</feature>
<dbReference type="Proteomes" id="UP001161247">
    <property type="component" value="Chromosome 1"/>
</dbReference>
<proteinExistence type="predicted"/>
<feature type="compositionally biased region" description="Polar residues" evidence="1">
    <location>
        <begin position="171"/>
        <end position="189"/>
    </location>
</feature>
<sequence length="202" mass="21054">MRIPSLSGANGGDQIPQTIAAEDPLHSKAAQTTLQSSPKLQATNDNQRTSANQKAAEDITAAATEHTTPIVATKPIVATQIIDATETLQPVSVVAANPMIESGKSTSLQSSPMAATSPMVEGRRETPMTDGELEIPTISQTLKLNFVDVQSTPKMRGISSQSDSISNSQSHPGSNAKLTQSVPSSSDGHQGSPIVDAAVDYH</sequence>
<keyword evidence="3" id="KW-1185">Reference proteome</keyword>
<evidence type="ECO:0000313" key="3">
    <source>
        <dbReference type="Proteomes" id="UP001161247"/>
    </source>
</evidence>
<protein>
    <submittedName>
        <fullName evidence="2">OLC1v1024106C1</fullName>
    </submittedName>
</protein>
<feature type="region of interest" description="Disordered" evidence="1">
    <location>
        <begin position="103"/>
        <end position="126"/>
    </location>
</feature>
<reference evidence="2" key="1">
    <citation type="submission" date="2023-03" db="EMBL/GenBank/DDBJ databases">
        <authorList>
            <person name="Julca I."/>
        </authorList>
    </citation>
    <scope>NUCLEOTIDE SEQUENCE</scope>
</reference>
<dbReference type="AlphaFoldDB" id="A0AAV1C1G5"/>
<feature type="compositionally biased region" description="Polar residues" evidence="1">
    <location>
        <begin position="103"/>
        <end position="114"/>
    </location>
</feature>
<dbReference type="EMBL" id="OX459118">
    <property type="protein sequence ID" value="CAI9089519.1"/>
    <property type="molecule type" value="Genomic_DNA"/>
</dbReference>
<gene>
    <name evidence="2" type="ORF">OLC1_LOCUS1852</name>
</gene>
<feature type="compositionally biased region" description="Low complexity" evidence="1">
    <location>
        <begin position="158"/>
        <end position="170"/>
    </location>
</feature>
<accession>A0AAV1C1G5</accession>
<evidence type="ECO:0000313" key="2">
    <source>
        <dbReference type="EMBL" id="CAI9089519.1"/>
    </source>
</evidence>
<evidence type="ECO:0000256" key="1">
    <source>
        <dbReference type="SAM" id="MobiDB-lite"/>
    </source>
</evidence>
<feature type="region of interest" description="Disordered" evidence="1">
    <location>
        <begin position="153"/>
        <end position="202"/>
    </location>
</feature>
<name>A0AAV1C1G5_OLDCO</name>
<organism evidence="2 3">
    <name type="scientific">Oldenlandia corymbosa var. corymbosa</name>
    <dbReference type="NCBI Taxonomy" id="529605"/>
    <lineage>
        <taxon>Eukaryota</taxon>
        <taxon>Viridiplantae</taxon>
        <taxon>Streptophyta</taxon>
        <taxon>Embryophyta</taxon>
        <taxon>Tracheophyta</taxon>
        <taxon>Spermatophyta</taxon>
        <taxon>Magnoliopsida</taxon>
        <taxon>eudicotyledons</taxon>
        <taxon>Gunneridae</taxon>
        <taxon>Pentapetalae</taxon>
        <taxon>asterids</taxon>
        <taxon>lamiids</taxon>
        <taxon>Gentianales</taxon>
        <taxon>Rubiaceae</taxon>
        <taxon>Rubioideae</taxon>
        <taxon>Spermacoceae</taxon>
        <taxon>Hedyotis-Oldenlandia complex</taxon>
        <taxon>Oldenlandia</taxon>
    </lineage>
</organism>
<feature type="region of interest" description="Disordered" evidence="1">
    <location>
        <begin position="1"/>
        <end position="59"/>
    </location>
</feature>